<dbReference type="Proteomes" id="UP001209885">
    <property type="component" value="Unassembled WGS sequence"/>
</dbReference>
<evidence type="ECO:0000256" key="3">
    <source>
        <dbReference type="ARBA" id="ARBA00022519"/>
    </source>
</evidence>
<dbReference type="InterPro" id="IPR051599">
    <property type="entry name" value="Cell_Envelope_Assoc"/>
</dbReference>
<feature type="transmembrane region" description="Helical" evidence="8">
    <location>
        <begin position="98"/>
        <end position="116"/>
    </location>
</feature>
<keyword evidence="6 8" id="KW-0472">Membrane</keyword>
<feature type="transmembrane region" description="Helical" evidence="8">
    <location>
        <begin position="143"/>
        <end position="170"/>
    </location>
</feature>
<evidence type="ECO:0000256" key="2">
    <source>
        <dbReference type="ARBA" id="ARBA00022475"/>
    </source>
</evidence>
<keyword evidence="5 8" id="KW-1133">Transmembrane helix</keyword>
<protein>
    <submittedName>
        <fullName evidence="10">YdcF family protein</fullName>
    </submittedName>
</protein>
<evidence type="ECO:0000259" key="9">
    <source>
        <dbReference type="Pfam" id="PF02698"/>
    </source>
</evidence>
<dbReference type="CDD" id="cd06259">
    <property type="entry name" value="YdcF-like"/>
    <property type="match status" value="1"/>
</dbReference>
<dbReference type="EMBL" id="JAPFQN010000014">
    <property type="protein sequence ID" value="MCX2746108.1"/>
    <property type="molecule type" value="Genomic_DNA"/>
</dbReference>
<evidence type="ECO:0000313" key="10">
    <source>
        <dbReference type="EMBL" id="MCX2746108.1"/>
    </source>
</evidence>
<evidence type="ECO:0000313" key="11">
    <source>
        <dbReference type="Proteomes" id="UP001209885"/>
    </source>
</evidence>
<dbReference type="InterPro" id="IPR003848">
    <property type="entry name" value="DUF218"/>
</dbReference>
<dbReference type="PANTHER" id="PTHR30336:SF0">
    <property type="entry name" value="PROTEIN SANA"/>
    <property type="match status" value="1"/>
</dbReference>
<keyword evidence="4 8" id="KW-0812">Transmembrane</keyword>
<evidence type="ECO:0000256" key="8">
    <source>
        <dbReference type="SAM" id="Phobius"/>
    </source>
</evidence>
<feature type="domain" description="DUF218" evidence="9">
    <location>
        <begin position="189"/>
        <end position="306"/>
    </location>
</feature>
<keyword evidence="2" id="KW-1003">Cell membrane</keyword>
<dbReference type="PANTHER" id="PTHR30336">
    <property type="entry name" value="INNER MEMBRANE PROTEIN, PROBABLE PERMEASE"/>
    <property type="match status" value="1"/>
</dbReference>
<evidence type="ECO:0000256" key="7">
    <source>
        <dbReference type="ARBA" id="ARBA00037355"/>
    </source>
</evidence>
<gene>
    <name evidence="10" type="ORF">OO013_19675</name>
</gene>
<evidence type="ECO:0000256" key="6">
    <source>
        <dbReference type="ARBA" id="ARBA00023136"/>
    </source>
</evidence>
<feature type="transmembrane region" description="Helical" evidence="8">
    <location>
        <begin position="7"/>
        <end position="29"/>
    </location>
</feature>
<evidence type="ECO:0000256" key="4">
    <source>
        <dbReference type="ARBA" id="ARBA00022692"/>
    </source>
</evidence>
<dbReference type="RefSeq" id="WP_266058803.1">
    <property type="nucleotide sequence ID" value="NZ_JAPFQN010000014.1"/>
</dbReference>
<name>A0ABT3RWE9_9BACT</name>
<sequence length="405" mass="46313">MQRALTGFFIFLIFAVVITFFQTLTPLFLLEKHKVISAFQFLDQKYPAIHFLTNYNALKSFFDGLDLSSLLRNIELDLSEYRVKNFLYGQVLFMVHNLFWILVIELPVISYISGFINKKKKKKRSKNAKSGDKEVGLSYRSPVYYWLKVFGFPIGFLTICILISNMLIVIQSAGNLESSPEDIEMKAPVLVLGTNKFLKDGVSKNAYYENRMEMAASLYRTGKASFFILSGDNSSKSYNEPALMRQSLMQRGVPGEIIELDYAGRNTLGSVVRLKDHNVKDVIIISQKFHLRRAIPIAEYHGYNVVGLEAKGGMTLRMFVRELIARFKVHLDLYIFNTKPIYSGTFSGPDLNMKQNKSDYNLFVIVVFVNLLSILATSFVIGYSYSNRLNKRNGRSTGKNNRRTK</sequence>
<dbReference type="Pfam" id="PF02698">
    <property type="entry name" value="DUF218"/>
    <property type="match status" value="1"/>
</dbReference>
<keyword evidence="11" id="KW-1185">Reference proteome</keyword>
<organism evidence="10 11">
    <name type="scientific">Mangrovivirga halotolerans</name>
    <dbReference type="NCBI Taxonomy" id="2993936"/>
    <lineage>
        <taxon>Bacteria</taxon>
        <taxon>Pseudomonadati</taxon>
        <taxon>Bacteroidota</taxon>
        <taxon>Cytophagia</taxon>
        <taxon>Cytophagales</taxon>
        <taxon>Mangrovivirgaceae</taxon>
        <taxon>Mangrovivirga</taxon>
    </lineage>
</organism>
<comment type="subcellular location">
    <subcellularLocation>
        <location evidence="1">Cell inner membrane</location>
        <topology evidence="1">Single-pass membrane protein</topology>
    </subcellularLocation>
</comment>
<comment type="caution">
    <text evidence="10">The sequence shown here is derived from an EMBL/GenBank/DDBJ whole genome shotgun (WGS) entry which is preliminary data.</text>
</comment>
<proteinExistence type="predicted"/>
<feature type="transmembrane region" description="Helical" evidence="8">
    <location>
        <begin position="362"/>
        <end position="385"/>
    </location>
</feature>
<accession>A0ABT3RWE9</accession>
<reference evidence="10 11" key="1">
    <citation type="submission" date="2022-11" db="EMBL/GenBank/DDBJ databases">
        <title>The characterization of three novel Bacteroidetes species and genomic analysis of their roles in tidal elemental geochemical cycles.</title>
        <authorList>
            <person name="Ma K."/>
        </authorList>
    </citation>
    <scope>NUCLEOTIDE SEQUENCE [LARGE SCALE GENOMIC DNA]</scope>
    <source>
        <strain evidence="10 11">M17</strain>
    </source>
</reference>
<evidence type="ECO:0000256" key="1">
    <source>
        <dbReference type="ARBA" id="ARBA00004377"/>
    </source>
</evidence>
<comment type="function">
    <text evidence="7">Participates in the barrier function of the cell envelope.</text>
</comment>
<keyword evidence="3" id="KW-0997">Cell inner membrane</keyword>
<evidence type="ECO:0000256" key="5">
    <source>
        <dbReference type="ARBA" id="ARBA00022989"/>
    </source>
</evidence>